<protein>
    <submittedName>
        <fullName evidence="1">Uncharacterized protein</fullName>
    </submittedName>
</protein>
<proteinExistence type="predicted"/>
<evidence type="ECO:0000313" key="1">
    <source>
        <dbReference type="EMBL" id="OES25652.1"/>
    </source>
</evidence>
<reference evidence="1 2" key="1">
    <citation type="submission" date="2016-09" db="EMBL/GenBank/DDBJ databases">
        <title>Draft Genome Sequence of four Alteromonas macleodii strains isolated from copper coupons and grown long-term at elevated copper levels.</title>
        <authorList>
            <person name="Cusick K."/>
            <person name="Dale J."/>
            <person name="Little B."/>
            <person name="Biffinger J."/>
        </authorList>
    </citation>
    <scope>NUCLEOTIDE SEQUENCE [LARGE SCALE GENOMIC DNA]</scope>
    <source>
        <strain evidence="1 2">KCP01</strain>
    </source>
</reference>
<gene>
    <name evidence="1" type="ORF">BFV95_4334</name>
</gene>
<dbReference type="Proteomes" id="UP000095392">
    <property type="component" value="Unassembled WGS sequence"/>
</dbReference>
<evidence type="ECO:0000313" key="2">
    <source>
        <dbReference type="Proteomes" id="UP000095392"/>
    </source>
</evidence>
<organism evidence="1 2">
    <name type="scientific">Alteromonas macleodii</name>
    <name type="common">Pseudoalteromonas macleodii</name>
    <dbReference type="NCBI Taxonomy" id="28108"/>
    <lineage>
        <taxon>Bacteria</taxon>
        <taxon>Pseudomonadati</taxon>
        <taxon>Pseudomonadota</taxon>
        <taxon>Gammaproteobacteria</taxon>
        <taxon>Alteromonadales</taxon>
        <taxon>Alteromonadaceae</taxon>
        <taxon>Alteromonas/Salinimonas group</taxon>
        <taxon>Alteromonas</taxon>
    </lineage>
</organism>
<name>A0AB36FNT6_ALTMA</name>
<keyword evidence="2" id="KW-1185">Reference proteome</keyword>
<accession>A0AB36FNT6</accession>
<dbReference type="AlphaFoldDB" id="A0AB36FNT6"/>
<sequence>MNDISISTEESIPEPSSDCSLDQIRADLKHQLSMPDELDWDYFLATAVRAKQKADLKKRNMKLT</sequence>
<comment type="caution">
    <text evidence="1">The sequence shown here is derived from an EMBL/GenBank/DDBJ whole genome shotgun (WGS) entry which is preliminary data.</text>
</comment>
<dbReference type="EMBL" id="MIPY01000041">
    <property type="protein sequence ID" value="OES25652.1"/>
    <property type="molecule type" value="Genomic_DNA"/>
</dbReference>
<dbReference type="RefSeq" id="WP_069945509.1">
    <property type="nucleotide sequence ID" value="NZ_MIPW01000073.1"/>
</dbReference>